<dbReference type="VEuPathDB" id="HostDB:ENSMUSG00000033720"/>
<sequence>MRPAGQLVRSAGMRLGQRGESPVRGNAVSFSEAELSSQGSQVRPSPTCAAPGRCAALAPIHTRLGSSGCTVTMINLTWGHANPRNPGITNSAMEPEVQVCEPGAWELSYYAADPQTASRAEVTLGLPGVGTADVLEKTLKEERKCYKDILLRSLQALLGHHRSSNTLCH</sequence>
<evidence type="ECO:0000313" key="4">
    <source>
        <dbReference type="Proteomes" id="UP000000589"/>
    </source>
</evidence>
<dbReference type="Bgee" id="ENSMUSG00000033720">
    <property type="expression patterns" value="Expressed in granulocyte and 194 other cell types or tissues"/>
</dbReference>
<name>D3YXH6_MOUSE</name>
<proteinExistence type="predicted"/>
<reference evidence="2" key="3">
    <citation type="submission" date="2025-08" db="UniProtKB">
        <authorList>
            <consortium name="Ensembl"/>
        </authorList>
    </citation>
    <scope>IDENTIFICATION</scope>
    <source>
        <strain evidence="2">C57BL/6J</strain>
    </source>
</reference>
<reference evidence="2 4" key="2">
    <citation type="journal article" date="2011" name="PLoS Biol.">
        <title>Modernizing reference genome assemblies.</title>
        <authorList>
            <person name="Church D.M."/>
            <person name="Schneider V.A."/>
            <person name="Graves T."/>
            <person name="Auger K."/>
            <person name="Cunningham F."/>
            <person name="Bouk N."/>
            <person name="Chen H.C."/>
            <person name="Agarwala R."/>
            <person name="McLaren W.M."/>
            <person name="Ritchie G.R."/>
            <person name="Albracht D."/>
            <person name="Kremitzki M."/>
            <person name="Rock S."/>
            <person name="Kotkiewicz H."/>
            <person name="Kremitzki C."/>
            <person name="Wollam A."/>
            <person name="Trani L."/>
            <person name="Fulton L."/>
            <person name="Fulton R."/>
            <person name="Matthews L."/>
            <person name="Whitehead S."/>
            <person name="Chow W."/>
            <person name="Torrance J."/>
            <person name="Dunn M."/>
            <person name="Harden G."/>
            <person name="Threadgold G."/>
            <person name="Wood J."/>
            <person name="Collins J."/>
            <person name="Heath P."/>
            <person name="Griffiths G."/>
            <person name="Pelan S."/>
            <person name="Grafham D."/>
            <person name="Eichler E.E."/>
            <person name="Weinstock G."/>
            <person name="Mardis E.R."/>
            <person name="Wilson R.K."/>
            <person name="Howe K."/>
            <person name="Flicek P."/>
            <person name="Hubbard T."/>
        </authorList>
    </citation>
    <scope>NUCLEOTIDE SEQUENCE [LARGE SCALE GENOMIC DNA]</scope>
    <source>
        <strain evidence="2 4">C57BL/6J</strain>
    </source>
</reference>
<gene>
    <name evidence="2 3" type="primary">Sfxn5</name>
</gene>
<keyword evidence="4" id="KW-1185">Reference proteome</keyword>
<dbReference type="Proteomes" id="UP000000589">
    <property type="component" value="Chromosome 6"/>
</dbReference>
<reference evidence="2 4" key="1">
    <citation type="journal article" date="2009" name="PLoS Biol.">
        <title>Lineage-specific biology revealed by a finished genome assembly of the mouse.</title>
        <authorList>
            <consortium name="Mouse Genome Sequencing Consortium"/>
            <person name="Church D.M."/>
            <person name="Goodstadt L."/>
            <person name="Hillier L.W."/>
            <person name="Zody M.C."/>
            <person name="Goldstein S."/>
            <person name="She X."/>
            <person name="Bult C.J."/>
            <person name="Agarwala R."/>
            <person name="Cherry J.L."/>
            <person name="DiCuccio M."/>
            <person name="Hlavina W."/>
            <person name="Kapustin Y."/>
            <person name="Meric P."/>
            <person name="Maglott D."/>
            <person name="Birtle Z."/>
            <person name="Marques A.C."/>
            <person name="Graves T."/>
            <person name="Zhou S."/>
            <person name="Teague B."/>
            <person name="Potamousis K."/>
            <person name="Churas C."/>
            <person name="Place M."/>
            <person name="Herschleb J."/>
            <person name="Runnheim R."/>
            <person name="Forrest D."/>
            <person name="Amos-Landgraf J."/>
            <person name="Schwartz D.C."/>
            <person name="Cheng Z."/>
            <person name="Lindblad-Toh K."/>
            <person name="Eichler E.E."/>
            <person name="Ponting C.P."/>
        </authorList>
    </citation>
    <scope>NUCLEOTIDE SEQUENCE [LARGE SCALE GENOMIC DNA]</scope>
    <source>
        <strain evidence="2 4">C57BL/6J</strain>
    </source>
</reference>
<accession>D3YXH6</accession>
<organism evidence="2 4">
    <name type="scientific">Mus musculus</name>
    <name type="common">Mouse</name>
    <dbReference type="NCBI Taxonomy" id="10090"/>
    <lineage>
        <taxon>Eukaryota</taxon>
        <taxon>Metazoa</taxon>
        <taxon>Chordata</taxon>
        <taxon>Craniata</taxon>
        <taxon>Vertebrata</taxon>
        <taxon>Euteleostomi</taxon>
        <taxon>Mammalia</taxon>
        <taxon>Eutheria</taxon>
        <taxon>Euarchontoglires</taxon>
        <taxon>Glires</taxon>
        <taxon>Rodentia</taxon>
        <taxon>Myomorpha</taxon>
        <taxon>Muroidea</taxon>
        <taxon>Muridae</taxon>
        <taxon>Murinae</taxon>
        <taxon>Mus</taxon>
        <taxon>Mus</taxon>
    </lineage>
</organism>
<feature type="compositionally biased region" description="Polar residues" evidence="1">
    <location>
        <begin position="34"/>
        <end position="44"/>
    </location>
</feature>
<dbReference type="HOGENOM" id="CLU_1577998_0_0_1"/>
<dbReference type="GeneTree" id="ENSGT01030000234641"/>
<protein>
    <submittedName>
        <fullName evidence="2">Sideroflexin 5</fullName>
    </submittedName>
</protein>
<dbReference type="Ensembl" id="ENSMUST00000113787.2">
    <property type="protein sequence ID" value="ENSMUSP00000109417.2"/>
    <property type="gene ID" value="ENSMUSG00000033720.13"/>
</dbReference>
<dbReference type="MGI" id="MGI:2137681">
    <property type="gene designation" value="Sfxn5"/>
</dbReference>
<dbReference type="AlphaFoldDB" id="D3YXH6"/>
<feature type="region of interest" description="Disordered" evidence="1">
    <location>
        <begin position="1"/>
        <end position="45"/>
    </location>
</feature>
<evidence type="ECO:0000256" key="1">
    <source>
        <dbReference type="SAM" id="MobiDB-lite"/>
    </source>
</evidence>
<dbReference type="ExpressionAtlas" id="D3YXH6">
    <property type="expression patterns" value="baseline and differential"/>
</dbReference>
<reference evidence="2" key="4">
    <citation type="submission" date="2025-09" db="UniProtKB">
        <authorList>
            <consortium name="Ensembl"/>
        </authorList>
    </citation>
    <scope>IDENTIFICATION</scope>
    <source>
        <strain evidence="2">C57BL/6J</strain>
    </source>
</reference>
<evidence type="ECO:0000313" key="3">
    <source>
        <dbReference type="MGI" id="MGI:2137681"/>
    </source>
</evidence>
<evidence type="ECO:0000313" key="2">
    <source>
        <dbReference type="Ensembl" id="ENSMUSP00000109417.2"/>
    </source>
</evidence>
<dbReference type="AGR" id="MGI:2137681"/>
<dbReference type="Antibodypedia" id="16510">
    <property type="antibodies" value="55 antibodies from 16 providers"/>
</dbReference>